<feature type="transmembrane region" description="Helical" evidence="1">
    <location>
        <begin position="315"/>
        <end position="338"/>
    </location>
</feature>
<dbReference type="PANTHER" id="PTHR35342:SF5">
    <property type="entry name" value="TRICARBOXYLIC TRANSPORT PROTEIN"/>
    <property type="match status" value="1"/>
</dbReference>
<gene>
    <name evidence="3" type="ORF">F4561_001720</name>
</gene>
<dbReference type="RefSeq" id="WP_184576395.1">
    <property type="nucleotide sequence ID" value="NZ_JACHJT010000001.1"/>
</dbReference>
<keyword evidence="1" id="KW-0472">Membrane</keyword>
<feature type="transmembrane region" description="Helical" evidence="1">
    <location>
        <begin position="61"/>
        <end position="86"/>
    </location>
</feature>
<evidence type="ECO:0000256" key="1">
    <source>
        <dbReference type="SAM" id="Phobius"/>
    </source>
</evidence>
<dbReference type="EMBL" id="JACHJT010000001">
    <property type="protein sequence ID" value="MBB4930900.1"/>
    <property type="molecule type" value="Genomic_DNA"/>
</dbReference>
<feature type="transmembrane region" description="Helical" evidence="1">
    <location>
        <begin position="106"/>
        <end position="135"/>
    </location>
</feature>
<feature type="transmembrane region" description="Helical" evidence="1">
    <location>
        <begin position="252"/>
        <end position="277"/>
    </location>
</feature>
<proteinExistence type="predicted"/>
<feature type="transmembrane region" description="Helical" evidence="1">
    <location>
        <begin position="199"/>
        <end position="221"/>
    </location>
</feature>
<feature type="transmembrane region" description="Helical" evidence="1">
    <location>
        <begin position="147"/>
        <end position="163"/>
    </location>
</feature>
<dbReference type="InterPro" id="IPR002823">
    <property type="entry name" value="DUF112_TM"/>
</dbReference>
<feature type="transmembrane region" description="Helical" evidence="1">
    <location>
        <begin position="388"/>
        <end position="405"/>
    </location>
</feature>
<protein>
    <submittedName>
        <fullName evidence="3">Putative tricarboxylic transport membrane protein</fullName>
    </submittedName>
</protein>
<evidence type="ECO:0000259" key="2">
    <source>
        <dbReference type="Pfam" id="PF01970"/>
    </source>
</evidence>
<dbReference type="AlphaFoldDB" id="A0A7W7W2P4"/>
<name>A0A7W7W2P4_9ACTN</name>
<dbReference type="Proteomes" id="UP000523007">
    <property type="component" value="Unassembled WGS sequence"/>
</dbReference>
<reference evidence="3 4" key="1">
    <citation type="submission" date="2020-08" db="EMBL/GenBank/DDBJ databases">
        <title>Sequencing the genomes of 1000 actinobacteria strains.</title>
        <authorList>
            <person name="Klenk H.-P."/>
        </authorList>
    </citation>
    <scope>NUCLEOTIDE SEQUENCE [LARGE SCALE GENOMIC DNA]</scope>
    <source>
        <strain evidence="3 4">DSM 102030</strain>
    </source>
</reference>
<dbReference type="Pfam" id="PF01970">
    <property type="entry name" value="TctA"/>
    <property type="match status" value="1"/>
</dbReference>
<sequence length="501" mass="52273">MNIAEFLRLGFEVAFQPSNILYVFLGVLIGMVIGVLPGLGASATIALLLPVTYGMEPESAIIMLAGIYYGSIYGGTITAVLVQLPGEANSAITLLDGYPMARQGRAGPALGIAAIGSFLGGTLAIVGLSLFAPLLAQVAVNFGPPEYTVLTVLGILLVTYLGTNSVTKSLIMAALGLFLATVGQDPITGTSRFTFGSLGLLDGLSFVAIAMGVFGVGEILYNLERRVRGGDTGVAVSRVLPTMADWLQSRWAIARGAVIGFLIGILPGGGGVLSSMASYTAEKKLARDPQRFGRGAIEGVAGPETANNAGATSAFIPLLTLGIPTNAVTALLFGALLIQGITPSPQLIEDQPELFTGVISSMYLGNLFLLLMSIPLIGVFIQILRIRMTILGPLAVMVTMVGVYSLDNDSFNMWVVLCFGVLGYVMRKTGFPPGPLVLAFVLGPIMETSFRQSLLISEGSLAIFVTRPGSASVLAFGALVIAATAIQYIRKKRRANVTTGA</sequence>
<keyword evidence="4" id="KW-1185">Reference proteome</keyword>
<dbReference type="PANTHER" id="PTHR35342">
    <property type="entry name" value="TRICARBOXYLIC TRANSPORT PROTEIN"/>
    <property type="match status" value="1"/>
</dbReference>
<feature type="transmembrane region" description="Helical" evidence="1">
    <location>
        <begin position="470"/>
        <end position="489"/>
    </location>
</feature>
<evidence type="ECO:0000313" key="4">
    <source>
        <dbReference type="Proteomes" id="UP000523007"/>
    </source>
</evidence>
<feature type="transmembrane region" description="Helical" evidence="1">
    <location>
        <begin position="358"/>
        <end position="381"/>
    </location>
</feature>
<comment type="caution">
    <text evidence="3">The sequence shown here is derived from an EMBL/GenBank/DDBJ whole genome shotgun (WGS) entry which is preliminary data.</text>
</comment>
<feature type="domain" description="DUF112" evidence="2">
    <location>
        <begin position="20"/>
        <end position="438"/>
    </location>
</feature>
<feature type="transmembrane region" description="Helical" evidence="1">
    <location>
        <begin position="20"/>
        <end position="49"/>
    </location>
</feature>
<evidence type="ECO:0000313" key="3">
    <source>
        <dbReference type="EMBL" id="MBB4930900.1"/>
    </source>
</evidence>
<accession>A0A7W7W2P4</accession>
<keyword evidence="1" id="KW-0812">Transmembrane</keyword>
<keyword evidence="1" id="KW-1133">Transmembrane helix</keyword>
<organism evidence="3 4">
    <name type="scientific">Lipingzhangella halophila</name>
    <dbReference type="NCBI Taxonomy" id="1783352"/>
    <lineage>
        <taxon>Bacteria</taxon>
        <taxon>Bacillati</taxon>
        <taxon>Actinomycetota</taxon>
        <taxon>Actinomycetes</taxon>
        <taxon>Streptosporangiales</taxon>
        <taxon>Nocardiopsidaceae</taxon>
        <taxon>Lipingzhangella</taxon>
    </lineage>
</organism>